<dbReference type="Proteomes" id="UP000824120">
    <property type="component" value="Chromosome 5"/>
</dbReference>
<name>A0A9J5YXR6_SOLCO</name>
<evidence type="ECO:0000313" key="1">
    <source>
        <dbReference type="EMBL" id="KAG5605393.1"/>
    </source>
</evidence>
<reference evidence="1 2" key="1">
    <citation type="submission" date="2020-09" db="EMBL/GenBank/DDBJ databases">
        <title>De no assembly of potato wild relative species, Solanum commersonii.</title>
        <authorList>
            <person name="Cho K."/>
        </authorList>
    </citation>
    <scope>NUCLEOTIDE SEQUENCE [LARGE SCALE GENOMIC DNA]</scope>
    <source>
        <strain evidence="1">LZ3.2</strain>
        <tissue evidence="1">Leaf</tissue>
    </source>
</reference>
<dbReference type="PANTHER" id="PTHR33116">
    <property type="entry name" value="REVERSE TRANSCRIPTASE ZINC-BINDING DOMAIN-CONTAINING PROTEIN-RELATED-RELATED"/>
    <property type="match status" value="1"/>
</dbReference>
<dbReference type="EMBL" id="JACXVP010000005">
    <property type="protein sequence ID" value="KAG5605393.1"/>
    <property type="molecule type" value="Genomic_DNA"/>
</dbReference>
<evidence type="ECO:0000313" key="2">
    <source>
        <dbReference type="Proteomes" id="UP000824120"/>
    </source>
</evidence>
<keyword evidence="2" id="KW-1185">Reference proteome</keyword>
<dbReference type="OrthoDB" id="411842at2759"/>
<evidence type="ECO:0008006" key="3">
    <source>
        <dbReference type="Google" id="ProtNLM"/>
    </source>
</evidence>
<proteinExistence type="predicted"/>
<protein>
    <recommendedName>
        <fullName evidence="3">Reverse transcriptase domain-containing protein</fullName>
    </recommendedName>
</protein>
<sequence>MVVDIRKRSKTTNALFKLDMAKAYDMVYWGHLMKFLGKMSFEKLFINKIWRLVTNNWYLFNVDKWTNLALNNLHSVPGFKGFGLSKCGEEINHLAYVDDTIIFASVDNFSLKACQEKESSFSDLVKKVQNNVQEWKGKLLSLGGKVVLINNVLQNVSIYQLAAIIPPKCVIHDLHKVFARFMWNFKEIGRNKHWVA</sequence>
<organism evidence="1 2">
    <name type="scientific">Solanum commersonii</name>
    <name type="common">Commerson's wild potato</name>
    <name type="synonym">Commerson's nightshade</name>
    <dbReference type="NCBI Taxonomy" id="4109"/>
    <lineage>
        <taxon>Eukaryota</taxon>
        <taxon>Viridiplantae</taxon>
        <taxon>Streptophyta</taxon>
        <taxon>Embryophyta</taxon>
        <taxon>Tracheophyta</taxon>
        <taxon>Spermatophyta</taxon>
        <taxon>Magnoliopsida</taxon>
        <taxon>eudicotyledons</taxon>
        <taxon>Gunneridae</taxon>
        <taxon>Pentapetalae</taxon>
        <taxon>asterids</taxon>
        <taxon>lamiids</taxon>
        <taxon>Solanales</taxon>
        <taxon>Solanaceae</taxon>
        <taxon>Solanoideae</taxon>
        <taxon>Solaneae</taxon>
        <taxon>Solanum</taxon>
    </lineage>
</organism>
<accession>A0A9J5YXR6</accession>
<dbReference type="PANTHER" id="PTHR33116:SF67">
    <property type="entry name" value="REVERSE TRANSCRIPTASE"/>
    <property type="match status" value="1"/>
</dbReference>
<comment type="caution">
    <text evidence="1">The sequence shown here is derived from an EMBL/GenBank/DDBJ whole genome shotgun (WGS) entry which is preliminary data.</text>
</comment>
<gene>
    <name evidence="1" type="ORF">H5410_026885</name>
</gene>
<dbReference type="AlphaFoldDB" id="A0A9J5YXR6"/>